<feature type="transmembrane region" description="Helical" evidence="8">
    <location>
        <begin position="146"/>
        <end position="170"/>
    </location>
</feature>
<dbReference type="Pfam" id="PF03845">
    <property type="entry name" value="Spore_permease"/>
    <property type="match status" value="1"/>
</dbReference>
<dbReference type="InterPro" id="IPR004761">
    <property type="entry name" value="Spore_GerAB"/>
</dbReference>
<proteinExistence type="inferred from homology"/>
<comment type="similarity">
    <text evidence="2">Belongs to the amino acid-polyamine-organocation (APC) superfamily. Spore germination protein (SGP) (TC 2.A.3.9) family.</text>
</comment>
<keyword evidence="5 8" id="KW-0812">Transmembrane</keyword>
<dbReference type="STRING" id="349161.Dred_0055"/>
<dbReference type="Proteomes" id="UP000001556">
    <property type="component" value="Chromosome"/>
</dbReference>
<dbReference type="KEGG" id="drm:Dred_0055"/>
<keyword evidence="6 8" id="KW-1133">Transmembrane helix</keyword>
<dbReference type="NCBIfam" id="TIGR00912">
    <property type="entry name" value="2A0309"/>
    <property type="match status" value="1"/>
</dbReference>
<keyword evidence="7 8" id="KW-0472">Membrane</keyword>
<gene>
    <name evidence="9" type="ordered locus">Dred_0055</name>
</gene>
<sequence>METWKISHWQAMGYMISIVFATAILFIPGITSKGAGPNAWLSLFIALGFGLLVACLACSLGLRYPNKTVIDYSVDILGFPLGKLVGFIYIYYFFYAAYIVAREFSELMSTVYLPKTPPLVIALVLTLLSCLVLYLGLEVIVRANGIILFFSILTILLVFFTYVWTINWSMLKPDFFKGIGPILYGSVSPAAWFGQTAVILMLMPFIKNQSGAKPASLLAIFILFIMLESVIIVTVGIFGAATSSRLIFPLFYALAKPPEYIQAFLFQPSGFFMVIWVPSMLLKLTTFFFAGVYGLAQWFNLKCYRPLVLPGGAFILLLSIVSWHNIIDLLNSSQYTVPLFITFANLGLTLILFSVSLIRHRNKNVKGRT</sequence>
<keyword evidence="10" id="KW-1185">Reference proteome</keyword>
<dbReference type="Gene3D" id="1.20.1740.10">
    <property type="entry name" value="Amino acid/polyamine transporter I"/>
    <property type="match status" value="1"/>
</dbReference>
<evidence type="ECO:0000256" key="3">
    <source>
        <dbReference type="ARBA" id="ARBA00022448"/>
    </source>
</evidence>
<dbReference type="OrthoDB" id="1675410at2"/>
<evidence type="ECO:0000256" key="5">
    <source>
        <dbReference type="ARBA" id="ARBA00022692"/>
    </source>
</evidence>
<evidence type="ECO:0000313" key="10">
    <source>
        <dbReference type="Proteomes" id="UP000001556"/>
    </source>
</evidence>
<dbReference type="eggNOG" id="COG0531">
    <property type="taxonomic scope" value="Bacteria"/>
</dbReference>
<feature type="transmembrane region" description="Helical" evidence="8">
    <location>
        <begin position="339"/>
        <end position="358"/>
    </location>
</feature>
<organism evidence="9 10">
    <name type="scientific">Desulforamulus reducens (strain ATCC BAA-1160 / DSM 100696 / MI-1)</name>
    <name type="common">Desulfotomaculum reducens</name>
    <dbReference type="NCBI Taxonomy" id="349161"/>
    <lineage>
        <taxon>Bacteria</taxon>
        <taxon>Bacillati</taxon>
        <taxon>Bacillota</taxon>
        <taxon>Clostridia</taxon>
        <taxon>Eubacteriales</taxon>
        <taxon>Peptococcaceae</taxon>
        <taxon>Desulforamulus</taxon>
    </lineage>
</organism>
<dbReference type="GO" id="GO:0009847">
    <property type="term" value="P:spore germination"/>
    <property type="evidence" value="ECO:0007669"/>
    <property type="project" value="InterPro"/>
</dbReference>
<evidence type="ECO:0000256" key="2">
    <source>
        <dbReference type="ARBA" id="ARBA00007998"/>
    </source>
</evidence>
<evidence type="ECO:0000256" key="4">
    <source>
        <dbReference type="ARBA" id="ARBA00022544"/>
    </source>
</evidence>
<protein>
    <submittedName>
        <fullName evidence="9">Spore germination protein</fullName>
    </submittedName>
</protein>
<dbReference type="PANTHER" id="PTHR34975:SF2">
    <property type="entry name" value="SPORE GERMINATION PROTEIN A2"/>
    <property type="match status" value="1"/>
</dbReference>
<dbReference type="RefSeq" id="WP_011876449.1">
    <property type="nucleotide sequence ID" value="NC_009253.1"/>
</dbReference>
<keyword evidence="4" id="KW-0309">Germination</keyword>
<keyword evidence="3" id="KW-0813">Transport</keyword>
<dbReference type="PANTHER" id="PTHR34975">
    <property type="entry name" value="SPORE GERMINATION PROTEIN A2"/>
    <property type="match status" value="1"/>
</dbReference>
<name>A4J0K2_DESRM</name>
<feature type="transmembrane region" description="Helical" evidence="8">
    <location>
        <begin position="76"/>
        <end position="99"/>
    </location>
</feature>
<feature type="transmembrane region" description="Helical" evidence="8">
    <location>
        <begin position="43"/>
        <end position="64"/>
    </location>
</feature>
<comment type="subcellular location">
    <subcellularLocation>
        <location evidence="1">Membrane</location>
        <topology evidence="1">Multi-pass membrane protein</topology>
    </subcellularLocation>
</comment>
<dbReference type="EMBL" id="CP000612">
    <property type="protein sequence ID" value="ABO48605.1"/>
    <property type="molecule type" value="Genomic_DNA"/>
</dbReference>
<feature type="transmembrane region" description="Helical" evidence="8">
    <location>
        <begin position="182"/>
        <end position="205"/>
    </location>
</feature>
<dbReference type="HOGENOM" id="CLU_047547_1_2_9"/>
<accession>A4J0K2</accession>
<feature type="transmembrane region" description="Helical" evidence="8">
    <location>
        <begin position="12"/>
        <end position="31"/>
    </location>
</feature>
<evidence type="ECO:0000313" key="9">
    <source>
        <dbReference type="EMBL" id="ABO48605.1"/>
    </source>
</evidence>
<dbReference type="GO" id="GO:0016020">
    <property type="term" value="C:membrane"/>
    <property type="evidence" value="ECO:0007669"/>
    <property type="project" value="UniProtKB-SubCell"/>
</dbReference>
<dbReference type="AlphaFoldDB" id="A4J0K2"/>
<feature type="transmembrane region" description="Helical" evidence="8">
    <location>
        <begin position="119"/>
        <end position="137"/>
    </location>
</feature>
<evidence type="ECO:0000256" key="8">
    <source>
        <dbReference type="SAM" id="Phobius"/>
    </source>
</evidence>
<reference evidence="9 10" key="1">
    <citation type="submission" date="2007-03" db="EMBL/GenBank/DDBJ databases">
        <title>Complete sequence of Desulfotomaculum reducens MI-1.</title>
        <authorList>
            <consortium name="US DOE Joint Genome Institute"/>
            <person name="Copeland A."/>
            <person name="Lucas S."/>
            <person name="Lapidus A."/>
            <person name="Barry K."/>
            <person name="Detter J.C."/>
            <person name="Glavina del Rio T."/>
            <person name="Hammon N."/>
            <person name="Israni S."/>
            <person name="Dalin E."/>
            <person name="Tice H."/>
            <person name="Pitluck S."/>
            <person name="Sims D."/>
            <person name="Brettin T."/>
            <person name="Bruce D."/>
            <person name="Han C."/>
            <person name="Tapia R."/>
            <person name="Schmutz J."/>
            <person name="Larimer F."/>
            <person name="Land M."/>
            <person name="Hauser L."/>
            <person name="Kyrpides N."/>
            <person name="Kim E."/>
            <person name="Tebo B.M."/>
            <person name="Richardson P."/>
        </authorList>
    </citation>
    <scope>NUCLEOTIDE SEQUENCE [LARGE SCALE GENOMIC DNA]</scope>
    <source>
        <strain evidence="9 10">MI-1</strain>
    </source>
</reference>
<feature type="transmembrane region" description="Helical" evidence="8">
    <location>
        <begin position="217"/>
        <end position="241"/>
    </location>
</feature>
<evidence type="ECO:0000256" key="6">
    <source>
        <dbReference type="ARBA" id="ARBA00022989"/>
    </source>
</evidence>
<feature type="transmembrane region" description="Helical" evidence="8">
    <location>
        <begin position="307"/>
        <end position="327"/>
    </location>
</feature>
<feature type="transmembrane region" description="Helical" evidence="8">
    <location>
        <begin position="271"/>
        <end position="295"/>
    </location>
</feature>
<evidence type="ECO:0000256" key="7">
    <source>
        <dbReference type="ARBA" id="ARBA00023136"/>
    </source>
</evidence>
<evidence type="ECO:0000256" key="1">
    <source>
        <dbReference type="ARBA" id="ARBA00004141"/>
    </source>
</evidence>